<evidence type="ECO:0000313" key="2">
    <source>
        <dbReference type="EMBL" id="KAJ7772046.1"/>
    </source>
</evidence>
<accession>A0AAD7NRT5</accession>
<gene>
    <name evidence="2" type="ORF">DFH07DRAFT_953329</name>
</gene>
<dbReference type="Proteomes" id="UP001215280">
    <property type="component" value="Unassembled WGS sequence"/>
</dbReference>
<feature type="region of interest" description="Disordered" evidence="1">
    <location>
        <begin position="271"/>
        <end position="336"/>
    </location>
</feature>
<evidence type="ECO:0000256" key="1">
    <source>
        <dbReference type="SAM" id="MobiDB-lite"/>
    </source>
</evidence>
<comment type="caution">
    <text evidence="2">The sequence shown here is derived from an EMBL/GenBank/DDBJ whole genome shotgun (WGS) entry which is preliminary data.</text>
</comment>
<feature type="region of interest" description="Disordered" evidence="1">
    <location>
        <begin position="95"/>
        <end position="116"/>
    </location>
</feature>
<organism evidence="2 3">
    <name type="scientific">Mycena maculata</name>
    <dbReference type="NCBI Taxonomy" id="230809"/>
    <lineage>
        <taxon>Eukaryota</taxon>
        <taxon>Fungi</taxon>
        <taxon>Dikarya</taxon>
        <taxon>Basidiomycota</taxon>
        <taxon>Agaricomycotina</taxon>
        <taxon>Agaricomycetes</taxon>
        <taxon>Agaricomycetidae</taxon>
        <taxon>Agaricales</taxon>
        <taxon>Marasmiineae</taxon>
        <taxon>Mycenaceae</taxon>
        <taxon>Mycena</taxon>
    </lineage>
</organism>
<name>A0AAD7NRT5_9AGAR</name>
<dbReference type="EMBL" id="JARJLG010000020">
    <property type="protein sequence ID" value="KAJ7772046.1"/>
    <property type="molecule type" value="Genomic_DNA"/>
</dbReference>
<protein>
    <submittedName>
        <fullName evidence="2">Uncharacterized protein</fullName>
    </submittedName>
</protein>
<keyword evidence="3" id="KW-1185">Reference proteome</keyword>
<feature type="region of interest" description="Disordered" evidence="1">
    <location>
        <begin position="209"/>
        <end position="241"/>
    </location>
</feature>
<sequence>MLKPKDGPGVFDYLDARYGVPKGESDSHYVVVAKSNRSIYVKRGPINSELLDTAKGSSGHRKSKEHAVHILTAHRIPSSVLNDWGGAIEKVEAEEDLPSDLEAEGEPIKHAKGKSRVTTTCCGRSRALSLSVEAESESDSSGSDNDRQDPITGHPGPCCSSRLRGEVKSEVIDLNADNVPQDRSTSVHSEHLFHDHSMDSEVEEIHPGFDNTNVTSRKRSTSTSLEGLLGPKRHRSTSYNGSAYSLDPEDWKIEDEDEESLFLKPVTSSFSAPLHSTSTSTGVSTTSQPRPSSVSAELSLSKAAGLDWTNTKKRPEMPAPRKGLRIPGTTSNLWCP</sequence>
<evidence type="ECO:0000313" key="3">
    <source>
        <dbReference type="Proteomes" id="UP001215280"/>
    </source>
</evidence>
<feature type="compositionally biased region" description="Polar residues" evidence="1">
    <location>
        <begin position="288"/>
        <end position="298"/>
    </location>
</feature>
<proteinExistence type="predicted"/>
<feature type="compositionally biased region" description="Low complexity" evidence="1">
    <location>
        <begin position="276"/>
        <end position="287"/>
    </location>
</feature>
<reference evidence="2" key="1">
    <citation type="submission" date="2023-03" db="EMBL/GenBank/DDBJ databases">
        <title>Massive genome expansion in bonnet fungi (Mycena s.s.) driven by repeated elements and novel gene families across ecological guilds.</title>
        <authorList>
            <consortium name="Lawrence Berkeley National Laboratory"/>
            <person name="Harder C.B."/>
            <person name="Miyauchi S."/>
            <person name="Viragh M."/>
            <person name="Kuo A."/>
            <person name="Thoen E."/>
            <person name="Andreopoulos B."/>
            <person name="Lu D."/>
            <person name="Skrede I."/>
            <person name="Drula E."/>
            <person name="Henrissat B."/>
            <person name="Morin E."/>
            <person name="Kohler A."/>
            <person name="Barry K."/>
            <person name="LaButti K."/>
            <person name="Morin E."/>
            <person name="Salamov A."/>
            <person name="Lipzen A."/>
            <person name="Mereny Z."/>
            <person name="Hegedus B."/>
            <person name="Baldrian P."/>
            <person name="Stursova M."/>
            <person name="Weitz H."/>
            <person name="Taylor A."/>
            <person name="Grigoriev I.V."/>
            <person name="Nagy L.G."/>
            <person name="Martin F."/>
            <person name="Kauserud H."/>
        </authorList>
    </citation>
    <scope>NUCLEOTIDE SEQUENCE</scope>
    <source>
        <strain evidence="2">CBHHK188m</strain>
    </source>
</reference>
<dbReference type="AlphaFoldDB" id="A0AAD7NRT5"/>
<feature type="compositionally biased region" description="Acidic residues" evidence="1">
    <location>
        <begin position="95"/>
        <end position="105"/>
    </location>
</feature>
<feature type="compositionally biased region" description="Low complexity" evidence="1">
    <location>
        <begin position="128"/>
        <end position="143"/>
    </location>
</feature>
<feature type="region of interest" description="Disordered" evidence="1">
    <location>
        <begin position="128"/>
        <end position="163"/>
    </location>
</feature>
<feature type="compositionally biased region" description="Polar residues" evidence="1">
    <location>
        <begin position="210"/>
        <end position="225"/>
    </location>
</feature>